<feature type="region of interest" description="Disordered" evidence="1">
    <location>
        <begin position="1"/>
        <end position="21"/>
    </location>
</feature>
<accession>A0A409YY83</accession>
<evidence type="ECO:0008006" key="4">
    <source>
        <dbReference type="Google" id="ProtNLM"/>
    </source>
</evidence>
<dbReference type="AlphaFoldDB" id="A0A409YY83"/>
<keyword evidence="3" id="KW-1185">Reference proteome</keyword>
<comment type="caution">
    <text evidence="2">The sequence shown here is derived from an EMBL/GenBank/DDBJ whole genome shotgun (WGS) entry which is preliminary data.</text>
</comment>
<evidence type="ECO:0000256" key="1">
    <source>
        <dbReference type="SAM" id="MobiDB-lite"/>
    </source>
</evidence>
<dbReference type="STRING" id="181874.A0A409YY83"/>
<organism evidence="2 3">
    <name type="scientific">Panaeolus cyanescens</name>
    <dbReference type="NCBI Taxonomy" id="181874"/>
    <lineage>
        <taxon>Eukaryota</taxon>
        <taxon>Fungi</taxon>
        <taxon>Dikarya</taxon>
        <taxon>Basidiomycota</taxon>
        <taxon>Agaricomycotina</taxon>
        <taxon>Agaricomycetes</taxon>
        <taxon>Agaricomycetidae</taxon>
        <taxon>Agaricales</taxon>
        <taxon>Agaricineae</taxon>
        <taxon>Galeropsidaceae</taxon>
        <taxon>Panaeolus</taxon>
    </lineage>
</organism>
<sequence length="339" mass="38743">MSDSSDDPRFPSLELPEHPSFLTEGDTEIEKAYQSCLTFEREAQVSDSVAGLLRARMMGNLIIRAGSAEAQRYIARLINRCTEIPEEFRTLAAGIWRHIIYRAMRIIPTIVMAVDREDLPDAAPENAVFERDDYRCFITKSVDPVYVRSDPERHKKLLDEGYKPALVVPTKILPSKLKDETIMKSSDGPEPHETLTVRQFLKSYGGVDIVEERSQLNGVQNMVVLSYGASELFQGLGLWLKEKPNNRWQVRTLHNIDLIPKIQRDTEIISYYPIFPPDPRYFKLHAALSEVAYYSGLGHEIHRRYVQRENQKMFNTLEPDGSTPVVDVVISGWDLADCD</sequence>
<evidence type="ECO:0000313" key="2">
    <source>
        <dbReference type="EMBL" id="PPR07928.1"/>
    </source>
</evidence>
<dbReference type="OrthoDB" id="2104739at2759"/>
<proteinExistence type="predicted"/>
<dbReference type="EMBL" id="NHTK01000266">
    <property type="protein sequence ID" value="PPR07928.1"/>
    <property type="molecule type" value="Genomic_DNA"/>
</dbReference>
<name>A0A409YY83_9AGAR</name>
<reference evidence="2 3" key="1">
    <citation type="journal article" date="2018" name="Evol. Lett.">
        <title>Horizontal gene cluster transfer increased hallucinogenic mushroom diversity.</title>
        <authorList>
            <person name="Reynolds H.T."/>
            <person name="Vijayakumar V."/>
            <person name="Gluck-Thaler E."/>
            <person name="Korotkin H.B."/>
            <person name="Matheny P.B."/>
            <person name="Slot J.C."/>
        </authorList>
    </citation>
    <scope>NUCLEOTIDE SEQUENCE [LARGE SCALE GENOMIC DNA]</scope>
    <source>
        <strain evidence="2 3">2629</strain>
    </source>
</reference>
<dbReference type="Proteomes" id="UP000284842">
    <property type="component" value="Unassembled WGS sequence"/>
</dbReference>
<dbReference type="InParanoid" id="A0A409YY83"/>
<gene>
    <name evidence="2" type="ORF">CVT24_000908</name>
</gene>
<protein>
    <recommendedName>
        <fullName evidence="4">HNH nuclease domain-containing protein</fullName>
    </recommendedName>
</protein>
<evidence type="ECO:0000313" key="3">
    <source>
        <dbReference type="Proteomes" id="UP000284842"/>
    </source>
</evidence>